<dbReference type="Pfam" id="PF01368">
    <property type="entry name" value="DHH"/>
    <property type="match status" value="1"/>
</dbReference>
<dbReference type="RefSeq" id="WP_091484253.1">
    <property type="nucleotide sequence ID" value="NZ_FOTR01000007.1"/>
</dbReference>
<reference evidence="4" key="1">
    <citation type="submission" date="2016-10" db="EMBL/GenBank/DDBJ databases">
        <authorList>
            <person name="Varghese N."/>
            <person name="Submissions S."/>
        </authorList>
    </citation>
    <scope>NUCLEOTIDE SEQUENCE [LARGE SCALE GENOMIC DNA]</scope>
    <source>
        <strain evidence="4">CGMCC 1.4250</strain>
    </source>
</reference>
<dbReference type="AlphaFoldDB" id="A0A1I4MYK5"/>
<dbReference type="PANTHER" id="PTHR47618:SF1">
    <property type="entry name" value="BIFUNCTIONAL OLIGORIBONUCLEASE AND PAP PHOSPHATASE NRNA"/>
    <property type="match status" value="1"/>
</dbReference>
<sequence>MSVMSQIFEKMKQYDTIIIHRHVRPDPDAYGSQSGLAEIIKASFPDKNIYVVGEEEVSLSFLATMDNIKDELYSESLVIVCDTANQERISDQRFEQAKEVIKIDHHPVVDAYGDVQWVDVEASSTSEMIYHFYSEQKENGLKMTNRAAFLLYCGIVGDTGRFLFPSTTERTFRFVSELVAYDFDRTEMYEEMYKTNLNIARLKGYILQNISVSEAGVSYVKLTKDILNQFNVEASETSSIVGVLGDIEGIKVWVIFVEEDDVIRVRLRSKGPVINQVAGNYEGGGHPLASGAKIHQWETVDNVLADLEEVCKEK</sequence>
<evidence type="ECO:0000259" key="2">
    <source>
        <dbReference type="Pfam" id="PF02272"/>
    </source>
</evidence>
<dbReference type="OrthoDB" id="9803668at2"/>
<dbReference type="EMBL" id="FOTR01000007">
    <property type="protein sequence ID" value="SFM08083.1"/>
    <property type="molecule type" value="Genomic_DNA"/>
</dbReference>
<name>A0A1I4MYK5_9BACI</name>
<dbReference type="Gene3D" id="3.90.1640.10">
    <property type="entry name" value="inorganic pyrophosphatase (n-terminal core)"/>
    <property type="match status" value="1"/>
</dbReference>
<dbReference type="InterPro" id="IPR051319">
    <property type="entry name" value="Oligoribo/pAp-PDE_c-di-AMP_PDE"/>
</dbReference>
<organism evidence="3 4">
    <name type="scientific">Gracilibacillus orientalis</name>
    <dbReference type="NCBI Taxonomy" id="334253"/>
    <lineage>
        <taxon>Bacteria</taxon>
        <taxon>Bacillati</taxon>
        <taxon>Bacillota</taxon>
        <taxon>Bacilli</taxon>
        <taxon>Bacillales</taxon>
        <taxon>Bacillaceae</taxon>
        <taxon>Gracilibacillus</taxon>
    </lineage>
</organism>
<dbReference type="Gene3D" id="3.10.310.30">
    <property type="match status" value="1"/>
</dbReference>
<dbReference type="Proteomes" id="UP000198565">
    <property type="component" value="Unassembled WGS sequence"/>
</dbReference>
<dbReference type="InterPro" id="IPR003156">
    <property type="entry name" value="DHHA1_dom"/>
</dbReference>
<keyword evidence="4" id="KW-1185">Reference proteome</keyword>
<protein>
    <submittedName>
        <fullName evidence="3">Phosphoesterase RecJ domain-containing protein</fullName>
    </submittedName>
</protein>
<proteinExistence type="predicted"/>
<dbReference type="PANTHER" id="PTHR47618">
    <property type="entry name" value="BIFUNCTIONAL OLIGORIBONUCLEASE AND PAP PHOSPHATASE NRNA"/>
    <property type="match status" value="1"/>
</dbReference>
<evidence type="ECO:0000259" key="1">
    <source>
        <dbReference type="Pfam" id="PF01368"/>
    </source>
</evidence>
<evidence type="ECO:0000313" key="3">
    <source>
        <dbReference type="EMBL" id="SFM08083.1"/>
    </source>
</evidence>
<dbReference type="GO" id="GO:0003676">
    <property type="term" value="F:nucleic acid binding"/>
    <property type="evidence" value="ECO:0007669"/>
    <property type="project" value="InterPro"/>
</dbReference>
<dbReference type="Pfam" id="PF02272">
    <property type="entry name" value="DHHA1"/>
    <property type="match status" value="1"/>
</dbReference>
<accession>A0A1I4MYK5</accession>
<dbReference type="InterPro" id="IPR038763">
    <property type="entry name" value="DHH_sf"/>
</dbReference>
<gene>
    <name evidence="3" type="ORF">SAMN04487943_107181</name>
</gene>
<dbReference type="InterPro" id="IPR001667">
    <property type="entry name" value="DDH_dom"/>
</dbReference>
<dbReference type="SUPFAM" id="SSF64182">
    <property type="entry name" value="DHH phosphoesterases"/>
    <property type="match status" value="1"/>
</dbReference>
<feature type="domain" description="DHHA1" evidence="2">
    <location>
        <begin position="226"/>
        <end position="313"/>
    </location>
</feature>
<evidence type="ECO:0000313" key="4">
    <source>
        <dbReference type="Proteomes" id="UP000198565"/>
    </source>
</evidence>
<feature type="domain" description="DDH" evidence="1">
    <location>
        <begin position="17"/>
        <end position="155"/>
    </location>
</feature>
<dbReference type="STRING" id="334253.SAMN04487943_107181"/>